<proteinExistence type="predicted"/>
<dbReference type="Proteomes" id="UP001597168">
    <property type="component" value="Unassembled WGS sequence"/>
</dbReference>
<sequence>MARAIPSTDVLITLMGAPHADDTVTSAIRLVQAMLARGGRVQVWTCGYATMLTQRSLGDSKPRNLADWSAEYPTTTALVSELLEAFPEQLFWYGCRFCSDDRGATDHLPGVVLRAPAKYADNVAAAAKTVLIGVM</sequence>
<reference evidence="2" key="1">
    <citation type="journal article" date="2019" name="Int. J. Syst. Evol. Microbiol.">
        <title>The Global Catalogue of Microorganisms (GCM) 10K type strain sequencing project: providing services to taxonomists for standard genome sequencing and annotation.</title>
        <authorList>
            <consortium name="The Broad Institute Genomics Platform"/>
            <consortium name="The Broad Institute Genome Sequencing Center for Infectious Disease"/>
            <person name="Wu L."/>
            <person name="Ma J."/>
        </authorList>
    </citation>
    <scope>NUCLEOTIDE SEQUENCE [LARGE SCALE GENOMIC DNA]</scope>
    <source>
        <strain evidence="2">CCUG 60214</strain>
    </source>
</reference>
<dbReference type="SUPFAM" id="SSF75169">
    <property type="entry name" value="DsrEFH-like"/>
    <property type="match status" value="1"/>
</dbReference>
<dbReference type="Gene3D" id="3.40.1260.10">
    <property type="entry name" value="DsrEFH-like"/>
    <property type="match status" value="1"/>
</dbReference>
<keyword evidence="2" id="KW-1185">Reference proteome</keyword>
<accession>A0ABW3QS20</accession>
<evidence type="ECO:0000313" key="2">
    <source>
        <dbReference type="Proteomes" id="UP001597168"/>
    </source>
</evidence>
<comment type="caution">
    <text evidence="1">The sequence shown here is derived from an EMBL/GenBank/DDBJ whole genome shotgun (WGS) entry which is preliminary data.</text>
</comment>
<evidence type="ECO:0008006" key="3">
    <source>
        <dbReference type="Google" id="ProtNLM"/>
    </source>
</evidence>
<evidence type="ECO:0000313" key="1">
    <source>
        <dbReference type="EMBL" id="MFD1147567.1"/>
    </source>
</evidence>
<gene>
    <name evidence="1" type="ORF">ACFQ3T_10565</name>
</gene>
<dbReference type="EMBL" id="JBHTLK010000039">
    <property type="protein sequence ID" value="MFD1147567.1"/>
    <property type="molecule type" value="Genomic_DNA"/>
</dbReference>
<name>A0ABW3QS20_9PSEU</name>
<dbReference type="RefSeq" id="WP_380722835.1">
    <property type="nucleotide sequence ID" value="NZ_JBHTLK010000039.1"/>
</dbReference>
<organism evidence="1 2">
    <name type="scientific">Saccharothrix hoggarensis</name>
    <dbReference type="NCBI Taxonomy" id="913853"/>
    <lineage>
        <taxon>Bacteria</taxon>
        <taxon>Bacillati</taxon>
        <taxon>Actinomycetota</taxon>
        <taxon>Actinomycetes</taxon>
        <taxon>Pseudonocardiales</taxon>
        <taxon>Pseudonocardiaceae</taxon>
        <taxon>Saccharothrix</taxon>
    </lineage>
</organism>
<dbReference type="InterPro" id="IPR027396">
    <property type="entry name" value="DsrEFH-like"/>
</dbReference>
<protein>
    <recommendedName>
        <fullName evidence="3">DsrE/DsrF/DsrH-like protein</fullName>
    </recommendedName>
</protein>